<dbReference type="WBParaSite" id="nRc.2.0.1.t46542-RA">
    <property type="protein sequence ID" value="nRc.2.0.1.t46542-RA"/>
    <property type="gene ID" value="nRc.2.0.1.g46542"/>
</dbReference>
<dbReference type="SUPFAM" id="SSF53822">
    <property type="entry name" value="Periplasmic binding protein-like I"/>
    <property type="match status" value="1"/>
</dbReference>
<keyword evidence="9" id="KW-1185">Reference proteome</keyword>
<dbReference type="GO" id="GO:0016020">
    <property type="term" value="C:membrane"/>
    <property type="evidence" value="ECO:0007669"/>
    <property type="project" value="UniProtKB-SubCell"/>
</dbReference>
<accession>A0A915L6W3</accession>
<dbReference type="CDD" id="cd06352">
    <property type="entry name" value="PBP1_NPR_GC-like"/>
    <property type="match status" value="1"/>
</dbReference>
<evidence type="ECO:0000256" key="3">
    <source>
        <dbReference type="ARBA" id="ARBA00022729"/>
    </source>
</evidence>
<dbReference type="GO" id="GO:0017046">
    <property type="term" value="F:peptide hormone binding"/>
    <property type="evidence" value="ECO:0007669"/>
    <property type="project" value="TreeGrafter"/>
</dbReference>
<dbReference type="OMA" id="VRDENKT"/>
<dbReference type="PANTHER" id="PTHR44755">
    <property type="entry name" value="NATRIURETIC PEPTIDE RECEPTOR 3-RELATED"/>
    <property type="match status" value="1"/>
</dbReference>
<evidence type="ECO:0000256" key="4">
    <source>
        <dbReference type="ARBA" id="ARBA00022989"/>
    </source>
</evidence>
<dbReference type="Proteomes" id="UP000887565">
    <property type="component" value="Unplaced"/>
</dbReference>
<evidence type="ECO:0000256" key="1">
    <source>
        <dbReference type="ARBA" id="ARBA00004479"/>
    </source>
</evidence>
<dbReference type="InterPro" id="IPR001170">
    <property type="entry name" value="ANPR/GUC"/>
</dbReference>
<dbReference type="PRINTS" id="PR00255">
    <property type="entry name" value="NATPEPTIDER"/>
</dbReference>
<evidence type="ECO:0000256" key="6">
    <source>
        <dbReference type="ARBA" id="ARBA00023170"/>
    </source>
</evidence>
<dbReference type="Pfam" id="PF01094">
    <property type="entry name" value="ANF_receptor"/>
    <property type="match status" value="1"/>
</dbReference>
<keyword evidence="2" id="KW-0812">Transmembrane</keyword>
<proteinExistence type="predicted"/>
<evidence type="ECO:0000256" key="7">
    <source>
        <dbReference type="ARBA" id="ARBA00023180"/>
    </source>
</evidence>
<dbReference type="InterPro" id="IPR001828">
    <property type="entry name" value="ANF_lig-bd_rcpt"/>
</dbReference>
<dbReference type="GO" id="GO:0038023">
    <property type="term" value="F:signaling receptor activity"/>
    <property type="evidence" value="ECO:0007669"/>
    <property type="project" value="TreeGrafter"/>
</dbReference>
<evidence type="ECO:0000313" key="9">
    <source>
        <dbReference type="Proteomes" id="UP000887565"/>
    </source>
</evidence>
<keyword evidence="6" id="KW-0675">Receptor</keyword>
<dbReference type="AlphaFoldDB" id="A0A915L6W3"/>
<comment type="subcellular location">
    <subcellularLocation>
        <location evidence="1">Membrane</location>
        <topology evidence="1">Single-pass type I membrane protein</topology>
    </subcellularLocation>
</comment>
<evidence type="ECO:0000259" key="8">
    <source>
        <dbReference type="Pfam" id="PF01094"/>
    </source>
</evidence>
<dbReference type="PANTHER" id="PTHR44755:SF8">
    <property type="entry name" value="RECEPTOR LIGAND BINDING REGION DOMAIN-CONTAINING PROTEIN"/>
    <property type="match status" value="1"/>
</dbReference>
<reference evidence="10" key="1">
    <citation type="submission" date="2022-11" db="UniProtKB">
        <authorList>
            <consortium name="WormBaseParasite"/>
        </authorList>
    </citation>
    <scope>IDENTIFICATION</scope>
</reference>
<keyword evidence="4" id="KW-1133">Transmembrane helix</keyword>
<dbReference type="InterPro" id="IPR028082">
    <property type="entry name" value="Peripla_BP_I"/>
</dbReference>
<keyword evidence="7" id="KW-0325">Glycoprotein</keyword>
<organism evidence="9 10">
    <name type="scientific">Romanomermis culicivorax</name>
    <name type="common">Nematode worm</name>
    <dbReference type="NCBI Taxonomy" id="13658"/>
    <lineage>
        <taxon>Eukaryota</taxon>
        <taxon>Metazoa</taxon>
        <taxon>Ecdysozoa</taxon>
        <taxon>Nematoda</taxon>
        <taxon>Enoplea</taxon>
        <taxon>Dorylaimia</taxon>
        <taxon>Mermithida</taxon>
        <taxon>Mermithoidea</taxon>
        <taxon>Mermithidae</taxon>
        <taxon>Romanomermis</taxon>
    </lineage>
</organism>
<dbReference type="GO" id="GO:0007165">
    <property type="term" value="P:signal transduction"/>
    <property type="evidence" value="ECO:0007669"/>
    <property type="project" value="TreeGrafter"/>
</dbReference>
<keyword evidence="5" id="KW-0472">Membrane</keyword>
<name>A0A915L6W3_ROMCU</name>
<feature type="domain" description="Receptor ligand binding region" evidence="8">
    <location>
        <begin position="5"/>
        <end position="178"/>
    </location>
</feature>
<evidence type="ECO:0000256" key="5">
    <source>
        <dbReference type="ARBA" id="ARBA00023136"/>
    </source>
</evidence>
<dbReference type="InterPro" id="IPR052612">
    <property type="entry name" value="ANP_Clearance_Receptor"/>
</dbReference>
<dbReference type="Gene3D" id="3.40.50.2300">
    <property type="match status" value="1"/>
</dbReference>
<sequence length="201" mass="23164">MFYNRKIVLTCIDKDEDNRRFTLRAQQRGLAGEEFVYIVPDYVRDENKTDVWTDRKGLVDGRDSESRKSMENVMFVEMQLESDAKLWKFKSEVVRRTKQAPFNYNSDLANDQFASLYAPFLHDAVYLYGIALNHTLSEGYNMTDGRAVTNYTRNVRFHGMSGHVVIDNVAGREPSFVLKGFGKDGKLTSFLVADMYKHEGS</sequence>
<evidence type="ECO:0000313" key="10">
    <source>
        <dbReference type="WBParaSite" id="nRc.2.0.1.t46542-RA"/>
    </source>
</evidence>
<evidence type="ECO:0000256" key="2">
    <source>
        <dbReference type="ARBA" id="ARBA00022692"/>
    </source>
</evidence>
<protein>
    <submittedName>
        <fullName evidence="10">Receptor ligand binding region domain-containing protein</fullName>
    </submittedName>
</protein>
<keyword evidence="3" id="KW-0732">Signal</keyword>